<evidence type="ECO:0000256" key="2">
    <source>
        <dbReference type="SAM" id="MobiDB-lite"/>
    </source>
</evidence>
<evidence type="ECO:0000313" key="4">
    <source>
        <dbReference type="Proteomes" id="UP001174694"/>
    </source>
</evidence>
<dbReference type="AlphaFoldDB" id="A0AA38RE81"/>
<proteinExistence type="predicted"/>
<gene>
    <name evidence="3" type="ORF">NKR23_g10046</name>
</gene>
<dbReference type="InterPro" id="IPR011047">
    <property type="entry name" value="Quinoprotein_ADH-like_sf"/>
</dbReference>
<reference evidence="3" key="1">
    <citation type="submission" date="2022-07" db="EMBL/GenBank/DDBJ databases">
        <title>Fungi with potential for degradation of polypropylene.</title>
        <authorList>
            <person name="Gostincar C."/>
        </authorList>
    </citation>
    <scope>NUCLEOTIDE SEQUENCE</scope>
    <source>
        <strain evidence="3">EXF-13308</strain>
    </source>
</reference>
<feature type="repeat" description="WD" evidence="1">
    <location>
        <begin position="334"/>
        <end position="368"/>
    </location>
</feature>
<dbReference type="Proteomes" id="UP001174694">
    <property type="component" value="Unassembled WGS sequence"/>
</dbReference>
<sequence>MGEPSVAAACATLLSAIEQAATASSAPPRLPELAPELAELKQALELLRDVAGAQDQLVGPSETRGWIVAVVEDCRRALQEANGDILADDHRSVDAENTEDGGDNAAHAPGLLEAQRMSLDVYRRALRLAHETLTRDADDNVRNLSGVAESSGIGSSNVHRLTLDTAATIEGGGSHTLAQITRLRLDSESLPGVHTALDGLLNDLERTCAGSGNTRLLDGAVDEPYIQSPVSLGDDTQAPSIGVDGPVAAAGDIQDLPNPRRTSKKKKKVTWDLSDASIGPIHLPRSSSEPTALLGPTSVLSDEPSSSEKRRSPPPFQLDHSATLGPPPKSKAGVRGVSLSPDGTTVVAHYADESVAVWDVESRRLLEKLRLGGGSGLPWSSPKHRVVRAASVSEAEPLVAVEVERGSRGSSLELWDWQKKRKVQVLCEGAGGTGGAPPWAHVPVRHLCGEVAVWDRPANIVKKFRQTRLLTENSVLGVLKDRVLVDLGRQADSGAGGGGSKAAIALSRIKPYLAAATTAGAGPEKHALLMALDLAVAEEGVSGNQDPPLKTHVTELGGVEEPLDLGTDGQYVTSLWRRWNASASRDELCLLSWQLGTSNCREIFPPSERRDAKLSPDGRLLAMWDDTKQVSILDGRTGQVLLPNGSDGQGGRISPLYPTAVAFSDDCGIMACGNRNGSVDIFDINGFQATPKLSGRGKYSTF</sequence>
<dbReference type="EMBL" id="JANBVO010000042">
    <property type="protein sequence ID" value="KAJ9134617.1"/>
    <property type="molecule type" value="Genomic_DNA"/>
</dbReference>
<dbReference type="SUPFAM" id="SSF50998">
    <property type="entry name" value="Quinoprotein alcohol dehydrogenase-like"/>
    <property type="match status" value="1"/>
</dbReference>
<dbReference type="InterPro" id="IPR001680">
    <property type="entry name" value="WD40_rpt"/>
</dbReference>
<feature type="region of interest" description="Disordered" evidence="2">
    <location>
        <begin position="227"/>
        <end position="337"/>
    </location>
</feature>
<feature type="region of interest" description="Disordered" evidence="2">
    <location>
        <begin position="88"/>
        <end position="109"/>
    </location>
</feature>
<evidence type="ECO:0000256" key="1">
    <source>
        <dbReference type="PROSITE-ProRule" id="PRU00221"/>
    </source>
</evidence>
<dbReference type="PROSITE" id="PS50082">
    <property type="entry name" value="WD_REPEATS_2"/>
    <property type="match status" value="1"/>
</dbReference>
<organism evidence="3 4">
    <name type="scientific">Pleurostoma richardsiae</name>
    <dbReference type="NCBI Taxonomy" id="41990"/>
    <lineage>
        <taxon>Eukaryota</taxon>
        <taxon>Fungi</taxon>
        <taxon>Dikarya</taxon>
        <taxon>Ascomycota</taxon>
        <taxon>Pezizomycotina</taxon>
        <taxon>Sordariomycetes</taxon>
        <taxon>Sordariomycetidae</taxon>
        <taxon>Calosphaeriales</taxon>
        <taxon>Pleurostomataceae</taxon>
        <taxon>Pleurostoma</taxon>
    </lineage>
</organism>
<comment type="caution">
    <text evidence="3">The sequence shown here is derived from an EMBL/GenBank/DDBJ whole genome shotgun (WGS) entry which is preliminary data.</text>
</comment>
<protein>
    <submittedName>
        <fullName evidence="3">Uncharacterized protein</fullName>
    </submittedName>
</protein>
<keyword evidence="4" id="KW-1185">Reference proteome</keyword>
<evidence type="ECO:0000313" key="3">
    <source>
        <dbReference type="EMBL" id="KAJ9134617.1"/>
    </source>
</evidence>
<keyword evidence="1" id="KW-0853">WD repeat</keyword>
<accession>A0AA38RE81</accession>
<name>A0AA38RE81_9PEZI</name>
<dbReference type="InterPro" id="IPR015943">
    <property type="entry name" value="WD40/YVTN_repeat-like_dom_sf"/>
</dbReference>
<dbReference type="Gene3D" id="2.130.10.10">
    <property type="entry name" value="YVTN repeat-like/Quinoprotein amine dehydrogenase"/>
    <property type="match status" value="2"/>
</dbReference>